<dbReference type="GO" id="GO:0005886">
    <property type="term" value="C:plasma membrane"/>
    <property type="evidence" value="ECO:0007669"/>
    <property type="project" value="TreeGrafter"/>
</dbReference>
<dbReference type="Proteomes" id="UP000193675">
    <property type="component" value="Unassembled WGS sequence"/>
</dbReference>
<feature type="transmembrane region" description="Helical" evidence="8">
    <location>
        <begin position="32"/>
        <end position="52"/>
    </location>
</feature>
<feature type="transmembrane region" description="Helical" evidence="8">
    <location>
        <begin position="87"/>
        <end position="107"/>
    </location>
</feature>
<evidence type="ECO:0000256" key="6">
    <source>
        <dbReference type="ARBA" id="ARBA00025595"/>
    </source>
</evidence>
<keyword evidence="2 7" id="KW-0813">Transport</keyword>
<evidence type="ECO:0000256" key="2">
    <source>
        <dbReference type="ARBA" id="ARBA00022448"/>
    </source>
</evidence>
<dbReference type="OrthoDB" id="5616234at2"/>
<evidence type="ECO:0000256" key="3">
    <source>
        <dbReference type="ARBA" id="ARBA00022692"/>
    </source>
</evidence>
<feature type="transmembrane region" description="Helical" evidence="8">
    <location>
        <begin position="7"/>
        <end position="26"/>
    </location>
</feature>
<comment type="similarity">
    <text evidence="7">Belongs to the gtrA family.</text>
</comment>
<comment type="subcellular location">
    <subcellularLocation>
        <location evidence="1">Membrane</location>
        <topology evidence="1">Multi-pass membrane protein</topology>
    </subcellularLocation>
</comment>
<dbReference type="InterPro" id="IPR051401">
    <property type="entry name" value="GtrA_CellWall_Glycosyl"/>
</dbReference>
<dbReference type="PANTHER" id="PTHR38459">
    <property type="entry name" value="PROPHAGE BACTOPRENOL-LINKED GLUCOSE TRANSLOCASE HOMOLOG"/>
    <property type="match status" value="1"/>
</dbReference>
<evidence type="ECO:0000313" key="11">
    <source>
        <dbReference type="Proteomes" id="UP000193675"/>
    </source>
</evidence>
<evidence type="ECO:0000256" key="1">
    <source>
        <dbReference type="ARBA" id="ARBA00004141"/>
    </source>
</evidence>
<evidence type="ECO:0000259" key="9">
    <source>
        <dbReference type="Pfam" id="PF04138"/>
    </source>
</evidence>
<dbReference type="GO" id="GO:0000271">
    <property type="term" value="P:polysaccharide biosynthetic process"/>
    <property type="evidence" value="ECO:0007669"/>
    <property type="project" value="InterPro"/>
</dbReference>
<evidence type="ECO:0000256" key="5">
    <source>
        <dbReference type="ARBA" id="ARBA00023136"/>
    </source>
</evidence>
<dbReference type="PANTHER" id="PTHR38459:SF1">
    <property type="entry name" value="PROPHAGE BACTOPRENOL-LINKED GLUCOSE TRANSLOCASE HOMOLOG"/>
    <property type="match status" value="1"/>
</dbReference>
<keyword evidence="4 8" id="KW-1133">Transmembrane helix</keyword>
<keyword evidence="3 8" id="KW-0812">Transmembrane</keyword>
<comment type="caution">
    <text evidence="10">The sequence shown here is derived from an EMBL/GenBank/DDBJ whole genome shotgun (WGS) entry which is preliminary data.</text>
</comment>
<reference evidence="10 11" key="1">
    <citation type="submission" date="2017-04" db="EMBL/GenBank/DDBJ databases">
        <title>Presence of VIM-2 positive Pseudomonas species in chickens and their surrounding environment.</title>
        <authorList>
            <person name="Zhang R."/>
        </authorList>
    </citation>
    <scope>NUCLEOTIDE SEQUENCE [LARGE SCALE GENOMIC DNA]</scope>
    <source>
        <strain evidence="10 11">DZ-C18</strain>
    </source>
</reference>
<dbReference type="InterPro" id="IPR016480">
    <property type="entry name" value="Glc_translocase_bactprenl-link"/>
</dbReference>
<feature type="transmembrane region" description="Helical" evidence="8">
    <location>
        <begin position="64"/>
        <end position="81"/>
    </location>
</feature>
<evidence type="ECO:0000256" key="7">
    <source>
        <dbReference type="PIRNR" id="PIRNR006298"/>
    </source>
</evidence>
<dbReference type="AlphaFoldDB" id="A0A1X0ZTB9"/>
<proteinExistence type="inferred from homology"/>
<dbReference type="InterPro" id="IPR007267">
    <property type="entry name" value="GtrA_DPMS_TM"/>
</dbReference>
<evidence type="ECO:0000256" key="4">
    <source>
        <dbReference type="ARBA" id="ARBA00022989"/>
    </source>
</evidence>
<comment type="function">
    <text evidence="6 7">Involved in O antigen modification. Involved in the translocation of bactoprenol-linked glucose across the cytoplasmic membrane.</text>
</comment>
<organism evidence="10 11">
    <name type="scientific">Pseudomonas putida</name>
    <name type="common">Arthrobacter siderocapsulatus</name>
    <dbReference type="NCBI Taxonomy" id="303"/>
    <lineage>
        <taxon>Bacteria</taxon>
        <taxon>Pseudomonadati</taxon>
        <taxon>Pseudomonadota</taxon>
        <taxon>Gammaproteobacteria</taxon>
        <taxon>Pseudomonadales</taxon>
        <taxon>Pseudomonadaceae</taxon>
        <taxon>Pseudomonas</taxon>
    </lineage>
</organism>
<sequence length="116" mass="12525">MKFFKYASIGVLNTGIHWGIFGAIVASGLSQSISNVIAFLCAVTFSFFANAKVTFQARASATRYVLYVSFMGLMAFAFGSASDHMSINPLVTLVAFSGFSLVAGYLYSNIIFSRTE</sequence>
<dbReference type="EMBL" id="NBWC01000024">
    <property type="protein sequence ID" value="ORL62918.1"/>
    <property type="molecule type" value="Genomic_DNA"/>
</dbReference>
<feature type="domain" description="GtrA/DPMS transmembrane" evidence="9">
    <location>
        <begin position="5"/>
        <end position="110"/>
    </location>
</feature>
<accession>A0A1X0ZTB9</accession>
<name>A0A1X0ZTB9_PSEPU</name>
<dbReference type="PIRSF" id="PIRSF006298">
    <property type="entry name" value="GtrA_prd"/>
    <property type="match status" value="1"/>
</dbReference>
<keyword evidence="5 8" id="KW-0472">Membrane</keyword>
<evidence type="ECO:0000313" key="10">
    <source>
        <dbReference type="EMBL" id="ORL62918.1"/>
    </source>
</evidence>
<evidence type="ECO:0000256" key="8">
    <source>
        <dbReference type="SAM" id="Phobius"/>
    </source>
</evidence>
<gene>
    <name evidence="10" type="ORF">B7H17_16315</name>
</gene>
<dbReference type="Pfam" id="PF04138">
    <property type="entry name" value="GtrA_DPMS_TM"/>
    <property type="match status" value="1"/>
</dbReference>
<protein>
    <recommendedName>
        <fullName evidence="7">Bactoprenol-linked glucose translocase</fullName>
    </recommendedName>
</protein>